<protein>
    <submittedName>
        <fullName evidence="1">Uncharacterized protein</fullName>
    </submittedName>
</protein>
<accession>A0A0A8XYL2</accession>
<name>A0A0A8XYL2_ARUDO</name>
<reference evidence="1" key="1">
    <citation type="submission" date="2014-09" db="EMBL/GenBank/DDBJ databases">
        <authorList>
            <person name="Magalhaes I.L.F."/>
            <person name="Oliveira U."/>
            <person name="Santos F.R."/>
            <person name="Vidigal T.H.D.A."/>
            <person name="Brescovit A.D."/>
            <person name="Santos A.J."/>
        </authorList>
    </citation>
    <scope>NUCLEOTIDE SEQUENCE</scope>
    <source>
        <tissue evidence="1">Shoot tissue taken approximately 20 cm above the soil surface</tissue>
    </source>
</reference>
<proteinExistence type="predicted"/>
<dbReference type="EMBL" id="GBRH01281103">
    <property type="protein sequence ID" value="JAD16792.1"/>
    <property type="molecule type" value="Transcribed_RNA"/>
</dbReference>
<reference evidence="1" key="2">
    <citation type="journal article" date="2015" name="Data Brief">
        <title>Shoot transcriptome of the giant reed, Arundo donax.</title>
        <authorList>
            <person name="Barrero R.A."/>
            <person name="Guerrero F.D."/>
            <person name="Moolhuijzen P."/>
            <person name="Goolsby J.A."/>
            <person name="Tidwell J."/>
            <person name="Bellgard S.E."/>
            <person name="Bellgard M.I."/>
        </authorList>
    </citation>
    <scope>NUCLEOTIDE SEQUENCE</scope>
    <source>
        <tissue evidence="1">Shoot tissue taken approximately 20 cm above the soil surface</tissue>
    </source>
</reference>
<dbReference type="AlphaFoldDB" id="A0A0A8XYL2"/>
<organism evidence="1">
    <name type="scientific">Arundo donax</name>
    <name type="common">Giant reed</name>
    <name type="synonym">Donax arundinaceus</name>
    <dbReference type="NCBI Taxonomy" id="35708"/>
    <lineage>
        <taxon>Eukaryota</taxon>
        <taxon>Viridiplantae</taxon>
        <taxon>Streptophyta</taxon>
        <taxon>Embryophyta</taxon>
        <taxon>Tracheophyta</taxon>
        <taxon>Spermatophyta</taxon>
        <taxon>Magnoliopsida</taxon>
        <taxon>Liliopsida</taxon>
        <taxon>Poales</taxon>
        <taxon>Poaceae</taxon>
        <taxon>PACMAD clade</taxon>
        <taxon>Arundinoideae</taxon>
        <taxon>Arundineae</taxon>
        <taxon>Arundo</taxon>
    </lineage>
</organism>
<evidence type="ECO:0000313" key="1">
    <source>
        <dbReference type="EMBL" id="JAD16792.1"/>
    </source>
</evidence>
<sequence length="63" mass="7614">MPYMKASERYCIRMPNKWNFSVDYLLLCICSFNRSLYSRISILVPLWLYMLTRRKVLSKAKTT</sequence>